<evidence type="ECO:0000313" key="1">
    <source>
        <dbReference type="EMBL" id="SVE32660.1"/>
    </source>
</evidence>
<reference evidence="1" key="1">
    <citation type="submission" date="2018-05" db="EMBL/GenBank/DDBJ databases">
        <authorList>
            <person name="Lanie J.A."/>
            <person name="Ng W.-L."/>
            <person name="Kazmierczak K.M."/>
            <person name="Andrzejewski T.M."/>
            <person name="Davidsen T.M."/>
            <person name="Wayne K.J."/>
            <person name="Tettelin H."/>
            <person name="Glass J.I."/>
            <person name="Rusch D."/>
            <person name="Podicherti R."/>
            <person name="Tsui H.-C.T."/>
            <person name="Winkler M.E."/>
        </authorList>
    </citation>
    <scope>NUCLEOTIDE SEQUENCE</scope>
</reference>
<feature type="non-terminal residue" evidence="1">
    <location>
        <position position="43"/>
    </location>
</feature>
<sequence>MRTRSTSSIINYVTEDPLLTDYKLLVHGSRQSLLSQPRRFRNG</sequence>
<protein>
    <submittedName>
        <fullName evidence="1">Uncharacterized protein</fullName>
    </submittedName>
</protein>
<organism evidence="1">
    <name type="scientific">marine metagenome</name>
    <dbReference type="NCBI Taxonomy" id="408172"/>
    <lineage>
        <taxon>unclassified sequences</taxon>
        <taxon>metagenomes</taxon>
        <taxon>ecological metagenomes</taxon>
    </lineage>
</organism>
<dbReference type="EMBL" id="UINC01209583">
    <property type="protein sequence ID" value="SVE32660.1"/>
    <property type="molecule type" value="Genomic_DNA"/>
</dbReference>
<proteinExistence type="predicted"/>
<gene>
    <name evidence="1" type="ORF">METZ01_LOCUS485514</name>
</gene>
<name>A0A383CKS6_9ZZZZ</name>
<accession>A0A383CKS6</accession>
<dbReference type="AlphaFoldDB" id="A0A383CKS6"/>